<organism evidence="1 2">
    <name type="scientific">Avena sativa</name>
    <name type="common">Oat</name>
    <dbReference type="NCBI Taxonomy" id="4498"/>
    <lineage>
        <taxon>Eukaryota</taxon>
        <taxon>Viridiplantae</taxon>
        <taxon>Streptophyta</taxon>
        <taxon>Embryophyta</taxon>
        <taxon>Tracheophyta</taxon>
        <taxon>Spermatophyta</taxon>
        <taxon>Magnoliopsida</taxon>
        <taxon>Liliopsida</taxon>
        <taxon>Poales</taxon>
        <taxon>Poaceae</taxon>
        <taxon>BOP clade</taxon>
        <taxon>Pooideae</taxon>
        <taxon>Poodae</taxon>
        <taxon>Poeae</taxon>
        <taxon>Poeae Chloroplast Group 1 (Aveneae type)</taxon>
        <taxon>Aveninae</taxon>
        <taxon>Avena</taxon>
    </lineage>
</organism>
<evidence type="ECO:0000313" key="1">
    <source>
        <dbReference type="EnsemblPlants" id="AVESA.00010b.r2.6AG1071220.1.CDS.1"/>
    </source>
</evidence>
<proteinExistence type="predicted"/>
<reference evidence="1" key="2">
    <citation type="submission" date="2025-09" db="UniProtKB">
        <authorList>
            <consortium name="EnsemblPlants"/>
        </authorList>
    </citation>
    <scope>IDENTIFICATION</scope>
</reference>
<name>A0ACD5YUU6_AVESA</name>
<sequence length="540" mass="60827">MASIHPAWRSSLLPCRRRPPPASPLPARPPVPTGNPSGASPGLNGVSDRLSPPTPVIADPATPATQVPQPSTSYLSNISGYSAGSASAGTVDLGADELAQIAHTMVIDGYTQRMVQAFNKHGGEQDRALETWFAELDINWVLQLRERKEFWQQAPLYGGISSLRLQELAERWIRALTVIIASIKELAVAVHDAAAVRRFGKASISAMLVFVDAIVYVHSTEKLQTILHMYICISNASYDMLKMDTISPGAQWIFDEIAVLVERKEDTLIGSMSATMWHVKSILMKGDDELCPTMDYKEGNKNVERLDYSWSIEIMQGGGDVHRITRLMVDYIVLMRKSQISTQHSARSQNIGKLHDLIDDTMDYLKDLLLTKSKLCSDPSLGYLFLLNNYYFLLQVSEPSLSSDLHLKLPPESDLVRWCAHHLKLTPECEKYIDSYLDVSWGHVLSCIQKSNFHGPLRCRFKTSALAKFQSDFYKTYRTQKFWKVPDPQLRSLLRERIRKRVISGYCDFLQEYPELEKHVSGGSNSPKIYEEMLGQLFEG</sequence>
<dbReference type="EnsemblPlants" id="AVESA.00010b.r2.6AG1071220.1">
    <property type="protein sequence ID" value="AVESA.00010b.r2.6AG1071220.1.CDS.1"/>
    <property type="gene ID" value="AVESA.00010b.r2.6AG1071220"/>
</dbReference>
<protein>
    <submittedName>
        <fullName evidence="1">Uncharacterized protein</fullName>
    </submittedName>
</protein>
<reference evidence="1" key="1">
    <citation type="submission" date="2021-05" db="EMBL/GenBank/DDBJ databases">
        <authorList>
            <person name="Scholz U."/>
            <person name="Mascher M."/>
            <person name="Fiebig A."/>
        </authorList>
    </citation>
    <scope>NUCLEOTIDE SEQUENCE [LARGE SCALE GENOMIC DNA]</scope>
</reference>
<dbReference type="Proteomes" id="UP001732700">
    <property type="component" value="Chromosome 6A"/>
</dbReference>
<accession>A0ACD5YUU6</accession>
<evidence type="ECO:0000313" key="2">
    <source>
        <dbReference type="Proteomes" id="UP001732700"/>
    </source>
</evidence>
<keyword evidence="2" id="KW-1185">Reference proteome</keyword>